<feature type="transmembrane region" description="Helical" evidence="2">
    <location>
        <begin position="6"/>
        <end position="25"/>
    </location>
</feature>
<evidence type="ECO:0000313" key="3">
    <source>
        <dbReference type="EMBL" id="VAW92415.1"/>
    </source>
</evidence>
<dbReference type="AlphaFoldDB" id="A0A3B0ZG81"/>
<accession>A0A3B0ZG81</accession>
<protein>
    <recommendedName>
        <fullName evidence="4">Cytochrome c oxidase subunit CcoQ</fullName>
    </recommendedName>
</protein>
<keyword evidence="2" id="KW-1133">Transmembrane helix</keyword>
<dbReference type="EMBL" id="UOFT01000025">
    <property type="protein sequence ID" value="VAW92415.1"/>
    <property type="molecule type" value="Genomic_DNA"/>
</dbReference>
<keyword evidence="2" id="KW-0472">Membrane</keyword>
<sequence length="65" mass="7394">MNFDDVRAVFSVVMFALLISIYIWAWSKNRKQDFNEAANLPFNEPEKPAPDTSLNTSKNTSGEKV</sequence>
<evidence type="ECO:0008006" key="4">
    <source>
        <dbReference type="Google" id="ProtNLM"/>
    </source>
</evidence>
<dbReference type="Pfam" id="PF05545">
    <property type="entry name" value="FixQ"/>
    <property type="match status" value="1"/>
</dbReference>
<name>A0A3B0ZG81_9ZZZZ</name>
<dbReference type="InterPro" id="IPR008621">
    <property type="entry name" value="Cbb3-typ_cyt_oxidase_comp"/>
</dbReference>
<organism evidence="3">
    <name type="scientific">hydrothermal vent metagenome</name>
    <dbReference type="NCBI Taxonomy" id="652676"/>
    <lineage>
        <taxon>unclassified sequences</taxon>
        <taxon>metagenomes</taxon>
        <taxon>ecological metagenomes</taxon>
    </lineage>
</organism>
<gene>
    <name evidence="3" type="ORF">MNBD_GAMMA23-386</name>
</gene>
<evidence type="ECO:0000256" key="1">
    <source>
        <dbReference type="SAM" id="MobiDB-lite"/>
    </source>
</evidence>
<evidence type="ECO:0000256" key="2">
    <source>
        <dbReference type="SAM" id="Phobius"/>
    </source>
</evidence>
<feature type="region of interest" description="Disordered" evidence="1">
    <location>
        <begin position="39"/>
        <end position="65"/>
    </location>
</feature>
<keyword evidence="2" id="KW-0812">Transmembrane</keyword>
<feature type="compositionally biased region" description="Polar residues" evidence="1">
    <location>
        <begin position="52"/>
        <end position="65"/>
    </location>
</feature>
<reference evidence="3" key="1">
    <citation type="submission" date="2018-06" db="EMBL/GenBank/DDBJ databases">
        <authorList>
            <person name="Zhirakovskaya E."/>
        </authorList>
    </citation>
    <scope>NUCLEOTIDE SEQUENCE</scope>
</reference>
<proteinExistence type="predicted"/>